<dbReference type="OrthoDB" id="10011801at2"/>
<dbReference type="AlphaFoldDB" id="E3CQQ2"/>
<evidence type="ECO:0000313" key="3">
    <source>
        <dbReference type="EMBL" id="EFQ59156.1"/>
    </source>
</evidence>
<proteinExistence type="predicted"/>
<feature type="transmembrane region" description="Helical" evidence="2">
    <location>
        <begin position="12"/>
        <end position="31"/>
    </location>
</feature>
<name>E3CQQ2_STRVE</name>
<feature type="compositionally biased region" description="Low complexity" evidence="1">
    <location>
        <begin position="45"/>
        <end position="103"/>
    </location>
</feature>
<protein>
    <recommendedName>
        <fullName evidence="5">Capsular polysaccharide biosynthesis protein CpsC</fullName>
    </recommendedName>
</protein>
<evidence type="ECO:0000256" key="1">
    <source>
        <dbReference type="SAM" id="MobiDB-lite"/>
    </source>
</evidence>
<feature type="region of interest" description="Disordered" evidence="1">
    <location>
        <begin position="41"/>
        <end position="143"/>
    </location>
</feature>
<keyword evidence="2" id="KW-0472">Membrane</keyword>
<keyword evidence="2" id="KW-1133">Transmembrane helix</keyword>
<evidence type="ECO:0000256" key="2">
    <source>
        <dbReference type="SAM" id="Phobius"/>
    </source>
</evidence>
<feature type="compositionally biased region" description="Polar residues" evidence="1">
    <location>
        <begin position="104"/>
        <end position="143"/>
    </location>
</feature>
<organism evidence="3 4">
    <name type="scientific">Streptococcus vestibularis F0396</name>
    <dbReference type="NCBI Taxonomy" id="904306"/>
    <lineage>
        <taxon>Bacteria</taxon>
        <taxon>Bacillati</taxon>
        <taxon>Bacillota</taxon>
        <taxon>Bacilli</taxon>
        <taxon>Lactobacillales</taxon>
        <taxon>Streptococcaceae</taxon>
        <taxon>Streptococcus</taxon>
    </lineage>
</organism>
<evidence type="ECO:0008006" key="5">
    <source>
        <dbReference type="Google" id="ProtNLM"/>
    </source>
</evidence>
<sequence length="143" mass="15115">MKLFRHLKEKRYLILAFILPAILLALAIVFLRPTHHHAEVGMRVSTKQSSSKAKAPSKSSSSTSSSSASTSSESSSSSTAPVAASQAQAGTTTTVTPAPSSVQGTYQVPQYNYAHQTTDTESNDETSNTDPAYSSDISSTVTE</sequence>
<gene>
    <name evidence="3" type="ORF">HMPREF9192_0662</name>
</gene>
<evidence type="ECO:0000313" key="4">
    <source>
        <dbReference type="Proteomes" id="UP000004896"/>
    </source>
</evidence>
<keyword evidence="2" id="KW-0812">Transmembrane</keyword>
<accession>E3CQQ2</accession>
<comment type="caution">
    <text evidence="3">The sequence shown here is derived from an EMBL/GenBank/DDBJ whole genome shotgun (WGS) entry which is preliminary data.</text>
</comment>
<dbReference type="EMBL" id="AEKO01000007">
    <property type="protein sequence ID" value="EFQ59156.1"/>
    <property type="molecule type" value="Genomic_DNA"/>
</dbReference>
<reference evidence="3 4" key="1">
    <citation type="submission" date="2010-10" db="EMBL/GenBank/DDBJ databases">
        <authorList>
            <person name="Durkin A.S."/>
            <person name="Madupu R."/>
            <person name="Torralba M."/>
            <person name="Gillis M."/>
            <person name="Methe B."/>
            <person name="Sutton G."/>
            <person name="Nelson K.E."/>
        </authorList>
    </citation>
    <scope>NUCLEOTIDE SEQUENCE [LARGE SCALE GENOMIC DNA]</scope>
    <source>
        <strain evidence="3 4">F0396</strain>
    </source>
</reference>
<dbReference type="Proteomes" id="UP000004896">
    <property type="component" value="Unassembled WGS sequence"/>
</dbReference>